<sequence>MKGRTVSREQKRFHDMLCQHVGCIACRKEGLYNTWTSIHHIDGRTKPEAHWLVLPLCAGHHQDGTGGKWMIAVHPYKARFEAEYGRQRTLLVACIEWLLAHDFEVPEGAMQAAGLKVPA</sequence>
<accession>A0A261QZW3</accession>
<dbReference type="Pfam" id="PF16786">
    <property type="entry name" value="RecA_dep_nuc"/>
    <property type="match status" value="1"/>
</dbReference>
<dbReference type="InterPro" id="IPR031875">
    <property type="entry name" value="RecA_dep_nuc"/>
</dbReference>
<evidence type="ECO:0000313" key="1">
    <source>
        <dbReference type="EMBL" id="OZI18309.1"/>
    </source>
</evidence>
<reference evidence="2" key="1">
    <citation type="submission" date="2017-05" db="EMBL/GenBank/DDBJ databases">
        <title>Complete and WGS of Bordetella genogroups.</title>
        <authorList>
            <person name="Spilker T."/>
            <person name="Lipuma J."/>
        </authorList>
    </citation>
    <scope>NUCLEOTIDE SEQUENCE [LARGE SCALE GENOMIC DNA]</scope>
    <source>
        <strain evidence="2">AU18089</strain>
    </source>
</reference>
<comment type="caution">
    <text evidence="1">The sequence shown here is derived from an EMBL/GenBank/DDBJ whole genome shotgun (WGS) entry which is preliminary data.</text>
</comment>
<dbReference type="Gene3D" id="3.30.40.190">
    <property type="match status" value="1"/>
</dbReference>
<gene>
    <name evidence="1" type="ORF">CAL19_12770</name>
</gene>
<dbReference type="AlphaFoldDB" id="A0A261QZW3"/>
<proteinExistence type="predicted"/>
<dbReference type="Proteomes" id="UP000216947">
    <property type="component" value="Unassembled WGS sequence"/>
</dbReference>
<dbReference type="EMBL" id="NEVK01000006">
    <property type="protein sequence ID" value="OZI18309.1"/>
    <property type="molecule type" value="Genomic_DNA"/>
</dbReference>
<name>A0A261QZW3_9BORD</name>
<organism evidence="1 2">
    <name type="scientific">Bordetella genomosp. 7</name>
    <dbReference type="NCBI Taxonomy" id="1416805"/>
    <lineage>
        <taxon>Bacteria</taxon>
        <taxon>Pseudomonadati</taxon>
        <taxon>Pseudomonadota</taxon>
        <taxon>Betaproteobacteria</taxon>
        <taxon>Burkholderiales</taxon>
        <taxon>Alcaligenaceae</taxon>
        <taxon>Bordetella</taxon>
    </lineage>
</organism>
<keyword evidence="2" id="KW-1185">Reference proteome</keyword>
<evidence type="ECO:0000313" key="2">
    <source>
        <dbReference type="Proteomes" id="UP000216947"/>
    </source>
</evidence>
<protein>
    <submittedName>
        <fullName evidence="1">Recombinase</fullName>
    </submittedName>
</protein>